<proteinExistence type="inferred from homology"/>
<dbReference type="EMBL" id="CP063849">
    <property type="protein sequence ID" value="QOY89541.1"/>
    <property type="molecule type" value="Genomic_DNA"/>
</dbReference>
<comment type="similarity">
    <text evidence="8">Belongs to the exbB/tolQ family.</text>
</comment>
<evidence type="ECO:0000256" key="7">
    <source>
        <dbReference type="ARBA" id="ARBA00023136"/>
    </source>
</evidence>
<keyword evidence="12" id="KW-1185">Reference proteome</keyword>
<evidence type="ECO:0000256" key="9">
    <source>
        <dbReference type="SAM" id="Phobius"/>
    </source>
</evidence>
<dbReference type="AlphaFoldDB" id="A0A7S7SMJ6"/>
<dbReference type="Pfam" id="PF01618">
    <property type="entry name" value="MotA_ExbB"/>
    <property type="match status" value="1"/>
</dbReference>
<dbReference type="KEGG" id="pfer:IRI77_06200"/>
<comment type="subcellular location">
    <subcellularLocation>
        <location evidence="1">Cell membrane</location>
        <topology evidence="1">Multi-pass membrane protein</topology>
    </subcellularLocation>
    <subcellularLocation>
        <location evidence="8">Membrane</location>
        <topology evidence="8">Multi-pass membrane protein</topology>
    </subcellularLocation>
</comment>
<dbReference type="RefSeq" id="WP_194451203.1">
    <property type="nucleotide sequence ID" value="NZ_CP063849.1"/>
</dbReference>
<dbReference type="InterPro" id="IPR002898">
    <property type="entry name" value="MotA_ExbB_proton_chnl"/>
</dbReference>
<evidence type="ECO:0000256" key="4">
    <source>
        <dbReference type="ARBA" id="ARBA00022692"/>
    </source>
</evidence>
<evidence type="ECO:0000256" key="5">
    <source>
        <dbReference type="ARBA" id="ARBA00022927"/>
    </source>
</evidence>
<gene>
    <name evidence="11" type="ORF">IRI77_06200</name>
</gene>
<keyword evidence="3" id="KW-1003">Cell membrane</keyword>
<keyword evidence="4 9" id="KW-0812">Transmembrane</keyword>
<keyword evidence="5 8" id="KW-0653">Protein transport</keyword>
<evidence type="ECO:0000313" key="11">
    <source>
        <dbReference type="EMBL" id="QOY89541.1"/>
    </source>
</evidence>
<evidence type="ECO:0000259" key="10">
    <source>
        <dbReference type="Pfam" id="PF01618"/>
    </source>
</evidence>
<evidence type="ECO:0000256" key="6">
    <source>
        <dbReference type="ARBA" id="ARBA00022989"/>
    </source>
</evidence>
<evidence type="ECO:0000256" key="2">
    <source>
        <dbReference type="ARBA" id="ARBA00022448"/>
    </source>
</evidence>
<accession>A0A7S7SMJ6</accession>
<dbReference type="Proteomes" id="UP000593892">
    <property type="component" value="Chromosome"/>
</dbReference>
<reference evidence="11 12" key="1">
    <citation type="submission" date="2020-10" db="EMBL/GenBank/DDBJ databases">
        <title>Complete genome sequence of Paludibaculum fermentans P105T, a facultatively anaerobic acidobacterium capable of dissimilatory Fe(III) reduction.</title>
        <authorList>
            <person name="Dedysh S.N."/>
            <person name="Beletsky A.V."/>
            <person name="Kulichevskaya I.S."/>
            <person name="Mardanov A.V."/>
            <person name="Ravin N.V."/>
        </authorList>
    </citation>
    <scope>NUCLEOTIDE SEQUENCE [LARGE SCALE GENOMIC DNA]</scope>
    <source>
        <strain evidence="11 12">P105</strain>
    </source>
</reference>
<protein>
    <submittedName>
        <fullName evidence="11">MotA/TolQ/ExbB proton channel family protein</fullName>
    </submittedName>
</protein>
<keyword evidence="6 9" id="KW-1133">Transmembrane helix</keyword>
<name>A0A7S7SMJ6_PALFE</name>
<dbReference type="PANTHER" id="PTHR30625:SF15">
    <property type="entry name" value="BIOPOLYMER TRANSPORT PROTEIN EXBB"/>
    <property type="match status" value="1"/>
</dbReference>
<evidence type="ECO:0000313" key="12">
    <source>
        <dbReference type="Proteomes" id="UP000593892"/>
    </source>
</evidence>
<feature type="domain" description="MotA/TolQ/ExbB proton channel" evidence="10">
    <location>
        <begin position="14"/>
        <end position="118"/>
    </location>
</feature>
<dbReference type="GO" id="GO:0017038">
    <property type="term" value="P:protein import"/>
    <property type="evidence" value="ECO:0007669"/>
    <property type="project" value="TreeGrafter"/>
</dbReference>
<organism evidence="11 12">
    <name type="scientific">Paludibaculum fermentans</name>
    <dbReference type="NCBI Taxonomy" id="1473598"/>
    <lineage>
        <taxon>Bacteria</taxon>
        <taxon>Pseudomonadati</taxon>
        <taxon>Acidobacteriota</taxon>
        <taxon>Terriglobia</taxon>
        <taxon>Bryobacterales</taxon>
        <taxon>Bryobacteraceae</taxon>
        <taxon>Paludibaculum</taxon>
    </lineage>
</organism>
<sequence>MVSNRNMEPLSRSLVIEAVVRAMDRAATVVQARFRRRVDSLATIAVIAPLLGIFITLPGIIGSFGSYGGEKSGILAGIAIHLSYAIARSAAGLMVGLISYWIYRYLCQELDELALEMKSATLELANALCLLPLRK</sequence>
<feature type="transmembrane region" description="Helical" evidence="9">
    <location>
        <begin position="73"/>
        <end position="103"/>
    </location>
</feature>
<keyword evidence="2 8" id="KW-0813">Transport</keyword>
<evidence type="ECO:0000256" key="3">
    <source>
        <dbReference type="ARBA" id="ARBA00022475"/>
    </source>
</evidence>
<evidence type="ECO:0000256" key="8">
    <source>
        <dbReference type="RuleBase" id="RU004057"/>
    </source>
</evidence>
<dbReference type="InterPro" id="IPR050790">
    <property type="entry name" value="ExbB/TolQ_transport"/>
</dbReference>
<feature type="transmembrane region" description="Helical" evidence="9">
    <location>
        <begin position="41"/>
        <end position="61"/>
    </location>
</feature>
<evidence type="ECO:0000256" key="1">
    <source>
        <dbReference type="ARBA" id="ARBA00004651"/>
    </source>
</evidence>
<keyword evidence="7 9" id="KW-0472">Membrane</keyword>
<dbReference type="GO" id="GO:0005886">
    <property type="term" value="C:plasma membrane"/>
    <property type="evidence" value="ECO:0007669"/>
    <property type="project" value="UniProtKB-SubCell"/>
</dbReference>
<dbReference type="PANTHER" id="PTHR30625">
    <property type="entry name" value="PROTEIN TOLQ"/>
    <property type="match status" value="1"/>
</dbReference>